<evidence type="ECO:0000256" key="5">
    <source>
        <dbReference type="ARBA" id="ARBA00022528"/>
    </source>
</evidence>
<feature type="binding site" description="axial binding residue" evidence="15">
    <location>
        <position position="187"/>
    </location>
    <ligand>
        <name>chlorophyll b</name>
        <dbReference type="ChEBI" id="CHEBI:61721"/>
        <label>1</label>
    </ligand>
    <ligandPart>
        <name>Mg</name>
        <dbReference type="ChEBI" id="CHEBI:25107"/>
    </ligandPart>
</feature>
<evidence type="ECO:0000256" key="10">
    <source>
        <dbReference type="ARBA" id="ARBA00022991"/>
    </source>
</evidence>
<dbReference type="GO" id="GO:0009765">
    <property type="term" value="P:photosynthesis, light harvesting"/>
    <property type="evidence" value="ECO:0007669"/>
    <property type="project" value="InterPro"/>
</dbReference>
<reference evidence="17" key="1">
    <citation type="journal article" date="2023" name="Commun. Biol.">
        <title>Genome analysis of Parmales, the sister group of diatoms, reveals the evolutionary specialization of diatoms from phago-mixotrophs to photoautotrophs.</title>
        <authorList>
            <person name="Ban H."/>
            <person name="Sato S."/>
            <person name="Yoshikawa S."/>
            <person name="Yamada K."/>
            <person name="Nakamura Y."/>
            <person name="Ichinomiya M."/>
            <person name="Sato N."/>
            <person name="Blanc-Mathieu R."/>
            <person name="Endo H."/>
            <person name="Kuwata A."/>
            <person name="Ogata H."/>
        </authorList>
    </citation>
    <scope>NUCLEOTIDE SEQUENCE [LARGE SCALE GENOMIC DNA]</scope>
    <source>
        <strain evidence="17">NIES 3701</strain>
    </source>
</reference>
<evidence type="ECO:0000256" key="14">
    <source>
        <dbReference type="ARBA" id="ARBA00023276"/>
    </source>
</evidence>
<accession>A0A9W7EVN1</accession>
<protein>
    <submittedName>
        <fullName evidence="16">Uncharacterized protein</fullName>
    </submittedName>
</protein>
<evidence type="ECO:0000256" key="1">
    <source>
        <dbReference type="ARBA" id="ARBA00004022"/>
    </source>
</evidence>
<feature type="binding site" description="axial binding residue" evidence="15">
    <location>
        <position position="129"/>
    </location>
    <ligand>
        <name>chlorophyll b</name>
        <dbReference type="ChEBI" id="CHEBI:61721"/>
        <label>1</label>
    </ligand>
    <ligandPart>
        <name>Mg</name>
        <dbReference type="ChEBI" id="CHEBI:25107"/>
    </ligandPart>
</feature>
<evidence type="ECO:0000313" key="16">
    <source>
        <dbReference type="EMBL" id="GMH92282.1"/>
    </source>
</evidence>
<dbReference type="GO" id="GO:0009535">
    <property type="term" value="C:chloroplast thylakoid membrane"/>
    <property type="evidence" value="ECO:0007669"/>
    <property type="project" value="UniProtKB-SubCell"/>
</dbReference>
<feature type="binding site" evidence="15">
    <location>
        <position position="235"/>
    </location>
    <ligand>
        <name>chlorophyll a</name>
        <dbReference type="ChEBI" id="CHEBI:58416"/>
        <label>1</label>
    </ligand>
</feature>
<proteinExistence type="inferred from homology"/>
<keyword evidence="6" id="KW-0602">Photosynthesis</keyword>
<feature type="binding site" evidence="15">
    <location>
        <position position="103"/>
    </location>
    <ligand>
        <name>chlorophyll a</name>
        <dbReference type="ChEBI" id="CHEBI:58416"/>
        <label>1</label>
    </ligand>
</feature>
<keyword evidence="17" id="KW-1185">Reference proteome</keyword>
<keyword evidence="7" id="KW-0934">Plastid</keyword>
<keyword evidence="13" id="KW-0437">Light-harvesting polypeptide</keyword>
<evidence type="ECO:0000256" key="6">
    <source>
        <dbReference type="ARBA" id="ARBA00022531"/>
    </source>
</evidence>
<evidence type="ECO:0000313" key="17">
    <source>
        <dbReference type="Proteomes" id="UP001165085"/>
    </source>
</evidence>
<comment type="caution">
    <text evidence="16">The sequence shown here is derived from an EMBL/GenBank/DDBJ whole genome shotgun (WGS) entry which is preliminary data.</text>
</comment>
<comment type="similarity">
    <text evidence="3">Belongs to the fucoxanthin chlorophyll protein family.</text>
</comment>
<keyword evidence="14" id="KW-0604">Photosystem II</keyword>
<dbReference type="Proteomes" id="UP001165085">
    <property type="component" value="Unassembled WGS sequence"/>
</dbReference>
<keyword evidence="9" id="KW-0809">Transit peptide</keyword>
<gene>
    <name evidence="16" type="ORF">TrST_g13351</name>
</gene>
<feature type="binding site" evidence="15">
    <location>
        <position position="233"/>
    </location>
    <ligand>
        <name>chlorophyll a</name>
        <dbReference type="ChEBI" id="CHEBI:58416"/>
        <label>1</label>
    </ligand>
</feature>
<comment type="function">
    <text evidence="1">The light-harvesting complex (LHC) functions as a light receptor, it captures and delivers excitation energy to photosystems with which it is closely associated. Energy is transferred from the carotenoid and chlorophyll C (or B) to chlorophyll A and the photosynthetic reaction centers where it is used to synthesize ATP and reducing power.</text>
</comment>
<dbReference type="InterPro" id="IPR022796">
    <property type="entry name" value="Chloroa_b-bind"/>
</dbReference>
<dbReference type="GO" id="GO:0030076">
    <property type="term" value="C:light-harvesting complex"/>
    <property type="evidence" value="ECO:0007669"/>
    <property type="project" value="UniProtKB-KW"/>
</dbReference>
<keyword evidence="12" id="KW-0472">Membrane</keyword>
<evidence type="ECO:0000256" key="8">
    <source>
        <dbReference type="ARBA" id="ARBA00022692"/>
    </source>
</evidence>
<dbReference type="Pfam" id="PF00504">
    <property type="entry name" value="Chloroa_b-bind"/>
    <property type="match status" value="1"/>
</dbReference>
<dbReference type="OrthoDB" id="423598at2759"/>
<dbReference type="SUPFAM" id="SSF103511">
    <property type="entry name" value="Chlorophyll a-b binding protein"/>
    <property type="match status" value="1"/>
</dbReference>
<feature type="binding site" evidence="15">
    <location>
        <position position="124"/>
    </location>
    <ligand>
        <name>chlorophyll a</name>
        <dbReference type="ChEBI" id="CHEBI:58416"/>
        <label>1</label>
    </ligand>
</feature>
<dbReference type="EMBL" id="BRXY01000396">
    <property type="protein sequence ID" value="GMH92282.1"/>
    <property type="molecule type" value="Genomic_DNA"/>
</dbReference>
<dbReference type="PANTHER" id="PTHR21649">
    <property type="entry name" value="CHLOROPHYLL A/B BINDING PROTEIN"/>
    <property type="match status" value="1"/>
</dbReference>
<feature type="binding site" evidence="15">
    <location>
        <position position="230"/>
    </location>
    <ligand>
        <name>chlorophyll a</name>
        <dbReference type="ChEBI" id="CHEBI:58416"/>
        <label>1</label>
    </ligand>
</feature>
<evidence type="ECO:0000256" key="3">
    <source>
        <dbReference type="ARBA" id="ARBA00005933"/>
    </source>
</evidence>
<evidence type="ECO:0000256" key="7">
    <source>
        <dbReference type="ARBA" id="ARBA00022640"/>
    </source>
</evidence>
<evidence type="ECO:0000256" key="15">
    <source>
        <dbReference type="PIRSR" id="PIRSR601344-1"/>
    </source>
</evidence>
<comment type="subcellular location">
    <subcellularLocation>
        <location evidence="2">Plastid</location>
        <location evidence="2">Chloroplast thylakoid membrane</location>
    </subcellularLocation>
</comment>
<dbReference type="GO" id="GO:0016168">
    <property type="term" value="F:chlorophyll binding"/>
    <property type="evidence" value="ECO:0007669"/>
    <property type="project" value="UniProtKB-KW"/>
</dbReference>
<sequence>MKSKLQLAICWIFSPIMKLSLAILLASVLSTSAFVFAPSALTAARLSKSRSLFCEKEETEDVAVEAEEEIQPETEEVAEVPEPTTAPSKFASEIGAQDPLGFWDPLGLLEDADQERFDRLRTVELKHGRVSMLAITGHITTTAGVRLPGDIDLHGTSFASIGTGIRHINDVPALGWAQIFLLAGLMEFFVMTPREDSGMKSEFVGDFRNSVDFGWDDFTEEEKRTKRAVELNNGRAAQMGILGMMVHEMLPSHDPYMINGLLGFPVNFN</sequence>
<evidence type="ECO:0000256" key="12">
    <source>
        <dbReference type="ARBA" id="ARBA00023136"/>
    </source>
</evidence>
<dbReference type="GO" id="GO:0009523">
    <property type="term" value="C:photosystem II"/>
    <property type="evidence" value="ECO:0007669"/>
    <property type="project" value="UniProtKB-KW"/>
</dbReference>
<keyword evidence="5" id="KW-0150">Chloroplast</keyword>
<organism evidence="16 17">
    <name type="scientific">Triparma strigata</name>
    <dbReference type="NCBI Taxonomy" id="1606541"/>
    <lineage>
        <taxon>Eukaryota</taxon>
        <taxon>Sar</taxon>
        <taxon>Stramenopiles</taxon>
        <taxon>Ochrophyta</taxon>
        <taxon>Bolidophyceae</taxon>
        <taxon>Parmales</taxon>
        <taxon>Triparmaceae</taxon>
        <taxon>Triparma</taxon>
    </lineage>
</organism>
<evidence type="ECO:0000256" key="11">
    <source>
        <dbReference type="ARBA" id="ARBA00023078"/>
    </source>
</evidence>
<keyword evidence="10" id="KW-0157">Chromophore</keyword>
<dbReference type="AlphaFoldDB" id="A0A9W7EVN1"/>
<feature type="binding site" evidence="15">
    <location>
        <position position="127"/>
    </location>
    <ligand>
        <name>chlorophyll a</name>
        <dbReference type="ChEBI" id="CHEBI:58416"/>
        <label>1</label>
    </ligand>
</feature>
<name>A0A9W7EVN1_9STRA</name>
<keyword evidence="8" id="KW-0812">Transmembrane</keyword>
<evidence type="ECO:0000256" key="4">
    <source>
        <dbReference type="ARBA" id="ARBA00022494"/>
    </source>
</evidence>
<evidence type="ECO:0000256" key="9">
    <source>
        <dbReference type="ARBA" id="ARBA00022946"/>
    </source>
</evidence>
<dbReference type="Gene3D" id="1.10.3460.10">
    <property type="entry name" value="Chlorophyll a/b binding protein domain"/>
    <property type="match status" value="1"/>
</dbReference>
<keyword evidence="4 15" id="KW-0148">Chlorophyll</keyword>
<evidence type="ECO:0000256" key="13">
    <source>
        <dbReference type="ARBA" id="ARBA00023243"/>
    </source>
</evidence>
<evidence type="ECO:0000256" key="2">
    <source>
        <dbReference type="ARBA" id="ARBA00004334"/>
    </source>
</evidence>
<keyword evidence="11" id="KW-0793">Thylakoid</keyword>
<dbReference type="FunFam" id="1.10.3460.10:FF:000011">
    <property type="entry name" value="Fucoxanthin chlorophyll a/c protein 8"/>
    <property type="match status" value="1"/>
</dbReference>
<dbReference type="InterPro" id="IPR001344">
    <property type="entry name" value="Chloro_AB-bd_pln"/>
</dbReference>